<dbReference type="AlphaFoldDB" id="A0AAW2Z0T1"/>
<dbReference type="Proteomes" id="UP001431209">
    <property type="component" value="Unassembled WGS sequence"/>
</dbReference>
<feature type="region of interest" description="Disordered" evidence="1">
    <location>
        <begin position="1"/>
        <end position="39"/>
    </location>
</feature>
<gene>
    <name evidence="2" type="ORF">AKO1_014906</name>
</gene>
<protein>
    <submittedName>
        <fullName evidence="2">Type II secretion system protein D</fullName>
    </submittedName>
</protein>
<dbReference type="EMBL" id="JAOPGA020000923">
    <property type="protein sequence ID" value="KAL0483009.1"/>
    <property type="molecule type" value="Genomic_DNA"/>
</dbReference>
<keyword evidence="3" id="KW-1185">Reference proteome</keyword>
<proteinExistence type="predicted"/>
<feature type="compositionally biased region" description="Polar residues" evidence="1">
    <location>
        <begin position="1"/>
        <end position="14"/>
    </location>
</feature>
<sequence length="71" mass="8021">MVQPMAKSSYSNVVGSPPKYGALYRSDANNKGKQSTTPDYRYSISQWKDITIYEAGVSSNHQPDEEHMYNT</sequence>
<accession>A0AAW2Z0T1</accession>
<name>A0AAW2Z0T1_9EUKA</name>
<organism evidence="2 3">
    <name type="scientific">Acrasis kona</name>
    <dbReference type="NCBI Taxonomy" id="1008807"/>
    <lineage>
        <taxon>Eukaryota</taxon>
        <taxon>Discoba</taxon>
        <taxon>Heterolobosea</taxon>
        <taxon>Tetramitia</taxon>
        <taxon>Eutetramitia</taxon>
        <taxon>Acrasidae</taxon>
        <taxon>Acrasis</taxon>
    </lineage>
</organism>
<evidence type="ECO:0000313" key="3">
    <source>
        <dbReference type="Proteomes" id="UP001431209"/>
    </source>
</evidence>
<reference evidence="2 3" key="1">
    <citation type="submission" date="2024-03" db="EMBL/GenBank/DDBJ databases">
        <title>The Acrasis kona genome and developmental transcriptomes reveal deep origins of eukaryotic multicellular pathways.</title>
        <authorList>
            <person name="Sheikh S."/>
            <person name="Fu C.-J."/>
            <person name="Brown M.W."/>
            <person name="Baldauf S.L."/>
        </authorList>
    </citation>
    <scope>NUCLEOTIDE SEQUENCE [LARGE SCALE GENOMIC DNA]</scope>
    <source>
        <strain evidence="2 3">ATCC MYA-3509</strain>
    </source>
</reference>
<evidence type="ECO:0000256" key="1">
    <source>
        <dbReference type="SAM" id="MobiDB-lite"/>
    </source>
</evidence>
<evidence type="ECO:0000313" key="2">
    <source>
        <dbReference type="EMBL" id="KAL0483009.1"/>
    </source>
</evidence>
<comment type="caution">
    <text evidence="2">The sequence shown here is derived from an EMBL/GenBank/DDBJ whole genome shotgun (WGS) entry which is preliminary data.</text>
</comment>
<feature type="compositionally biased region" description="Polar residues" evidence="1">
    <location>
        <begin position="27"/>
        <end position="39"/>
    </location>
</feature>